<organism evidence="3 4">
    <name type="scientific">Orchesella dallaii</name>
    <dbReference type="NCBI Taxonomy" id="48710"/>
    <lineage>
        <taxon>Eukaryota</taxon>
        <taxon>Metazoa</taxon>
        <taxon>Ecdysozoa</taxon>
        <taxon>Arthropoda</taxon>
        <taxon>Hexapoda</taxon>
        <taxon>Collembola</taxon>
        <taxon>Entomobryomorpha</taxon>
        <taxon>Entomobryoidea</taxon>
        <taxon>Orchesellidae</taxon>
        <taxon>Orchesellinae</taxon>
        <taxon>Orchesella</taxon>
    </lineage>
</organism>
<reference evidence="3 4" key="1">
    <citation type="submission" date="2024-08" db="EMBL/GenBank/DDBJ databases">
        <authorList>
            <person name="Cucini C."/>
            <person name="Frati F."/>
        </authorList>
    </citation>
    <scope>NUCLEOTIDE SEQUENCE [LARGE SCALE GENOMIC DNA]</scope>
</reference>
<comment type="caution">
    <text evidence="3">The sequence shown here is derived from an EMBL/GenBank/DDBJ whole genome shotgun (WGS) entry which is preliminary data.</text>
</comment>
<evidence type="ECO:0000256" key="1">
    <source>
        <dbReference type="SAM" id="Coils"/>
    </source>
</evidence>
<accession>A0ABP1RUA7</accession>
<proteinExistence type="predicted"/>
<feature type="coiled-coil region" evidence="1">
    <location>
        <begin position="54"/>
        <end position="95"/>
    </location>
</feature>
<keyword evidence="4" id="KW-1185">Reference proteome</keyword>
<feature type="compositionally biased region" description="Basic and acidic residues" evidence="2">
    <location>
        <begin position="8"/>
        <end position="17"/>
    </location>
</feature>
<dbReference type="EMBL" id="CAXLJM020000110">
    <property type="protein sequence ID" value="CAL8136017.1"/>
    <property type="molecule type" value="Genomic_DNA"/>
</dbReference>
<feature type="region of interest" description="Disordered" evidence="2">
    <location>
        <begin position="1"/>
        <end position="29"/>
    </location>
</feature>
<evidence type="ECO:0000313" key="4">
    <source>
        <dbReference type="Proteomes" id="UP001642540"/>
    </source>
</evidence>
<gene>
    <name evidence="3" type="ORF">ODALV1_LOCUS26247</name>
</gene>
<sequence length="139" mass="16208">MSVTGLKAKIEDSHLEPDVDLNPEDQETEDLEKLTTDEICRKFLPRIPQIDKKLDNTNIALKKQNEKIKHLNREVVVLKQEMAELKTQNEKLHNMVNYNNLVFNGLKEHEDLSPEKDYPKIITIFKEKLGFEPAIDKID</sequence>
<protein>
    <submittedName>
        <fullName evidence="3">Uncharacterized protein</fullName>
    </submittedName>
</protein>
<dbReference type="Proteomes" id="UP001642540">
    <property type="component" value="Unassembled WGS sequence"/>
</dbReference>
<feature type="compositionally biased region" description="Acidic residues" evidence="2">
    <location>
        <begin position="18"/>
        <end position="29"/>
    </location>
</feature>
<evidence type="ECO:0000313" key="3">
    <source>
        <dbReference type="EMBL" id="CAL8136017.1"/>
    </source>
</evidence>
<name>A0ABP1RUA7_9HEXA</name>
<keyword evidence="1" id="KW-0175">Coiled coil</keyword>
<evidence type="ECO:0000256" key="2">
    <source>
        <dbReference type="SAM" id="MobiDB-lite"/>
    </source>
</evidence>